<reference evidence="1 2" key="1">
    <citation type="submission" date="2019-05" db="EMBL/GenBank/DDBJ databases">
        <title>Another draft genome of Portunus trituberculatus and its Hox gene families provides insights of decapod evolution.</title>
        <authorList>
            <person name="Jeong J.-H."/>
            <person name="Song I."/>
            <person name="Kim S."/>
            <person name="Choi T."/>
            <person name="Kim D."/>
            <person name="Ryu S."/>
            <person name="Kim W."/>
        </authorList>
    </citation>
    <scope>NUCLEOTIDE SEQUENCE [LARGE SCALE GENOMIC DNA]</scope>
    <source>
        <tissue evidence="1">Muscle</tissue>
    </source>
</reference>
<dbReference type="AlphaFoldDB" id="A0A5B7GES0"/>
<gene>
    <name evidence="1" type="ORF">E2C01_049995</name>
</gene>
<name>A0A5B7GES0_PORTR</name>
<keyword evidence="2" id="KW-1185">Reference proteome</keyword>
<evidence type="ECO:0000313" key="2">
    <source>
        <dbReference type="Proteomes" id="UP000324222"/>
    </source>
</evidence>
<proteinExistence type="predicted"/>
<protein>
    <submittedName>
        <fullName evidence="1">Uncharacterized protein</fullName>
    </submittedName>
</protein>
<accession>A0A5B7GES0</accession>
<sequence>MQEQGHFFSTYSNLQVPKVQACFAQSEVVQSQQTGFLQVGHVHRQAILYTPDTNLSFHRALQPYTEPCNPTEPSLSIRERLHGYHILSHEGPFCSSVDDHTV</sequence>
<organism evidence="1 2">
    <name type="scientific">Portunus trituberculatus</name>
    <name type="common">Swimming crab</name>
    <name type="synonym">Neptunus trituberculatus</name>
    <dbReference type="NCBI Taxonomy" id="210409"/>
    <lineage>
        <taxon>Eukaryota</taxon>
        <taxon>Metazoa</taxon>
        <taxon>Ecdysozoa</taxon>
        <taxon>Arthropoda</taxon>
        <taxon>Crustacea</taxon>
        <taxon>Multicrustacea</taxon>
        <taxon>Malacostraca</taxon>
        <taxon>Eumalacostraca</taxon>
        <taxon>Eucarida</taxon>
        <taxon>Decapoda</taxon>
        <taxon>Pleocyemata</taxon>
        <taxon>Brachyura</taxon>
        <taxon>Eubrachyura</taxon>
        <taxon>Portunoidea</taxon>
        <taxon>Portunidae</taxon>
        <taxon>Portuninae</taxon>
        <taxon>Portunus</taxon>
    </lineage>
</organism>
<evidence type="ECO:0000313" key="1">
    <source>
        <dbReference type="EMBL" id="MPC56046.1"/>
    </source>
</evidence>
<dbReference type="EMBL" id="VSRR010013647">
    <property type="protein sequence ID" value="MPC56046.1"/>
    <property type="molecule type" value="Genomic_DNA"/>
</dbReference>
<dbReference type="Proteomes" id="UP000324222">
    <property type="component" value="Unassembled WGS sequence"/>
</dbReference>
<comment type="caution">
    <text evidence="1">The sequence shown here is derived from an EMBL/GenBank/DDBJ whole genome shotgun (WGS) entry which is preliminary data.</text>
</comment>